<dbReference type="GO" id="GO:0044715">
    <property type="term" value="F:8-oxo-dGDP phosphatase activity"/>
    <property type="evidence" value="ECO:0007669"/>
    <property type="project" value="TreeGrafter"/>
</dbReference>
<dbReference type="KEGG" id="pchm:VFPPC_07099"/>
<keyword evidence="3" id="KW-1185">Reference proteome</keyword>
<dbReference type="PANTHER" id="PTHR13622">
    <property type="entry name" value="THIAMIN PYROPHOSPHOKINASE"/>
    <property type="match status" value="1"/>
</dbReference>
<dbReference type="GeneID" id="28850010"/>
<dbReference type="SUPFAM" id="SSF55811">
    <property type="entry name" value="Nudix"/>
    <property type="match status" value="1"/>
</dbReference>
<dbReference type="EMBL" id="LSBJ02000007">
    <property type="protein sequence ID" value="OAQ62253.1"/>
    <property type="molecule type" value="Genomic_DNA"/>
</dbReference>
<dbReference type="Gene3D" id="3.90.79.10">
    <property type="entry name" value="Nucleoside Triphosphate Pyrophosphohydrolase"/>
    <property type="match status" value="1"/>
</dbReference>
<dbReference type="CDD" id="cd03676">
    <property type="entry name" value="NUDIX_Tnr3_like"/>
    <property type="match status" value="1"/>
</dbReference>
<dbReference type="OrthoDB" id="10261522at2759"/>
<dbReference type="InterPro" id="IPR000086">
    <property type="entry name" value="NUDIX_hydrolase_dom"/>
</dbReference>
<feature type="domain" description="Nudix hydrolase" evidence="1">
    <location>
        <begin position="142"/>
        <end position="291"/>
    </location>
</feature>
<dbReference type="PANTHER" id="PTHR13622:SF8">
    <property type="entry name" value="THIAMIN PYROPHOSPHOKINASE 1"/>
    <property type="match status" value="1"/>
</dbReference>
<reference evidence="2 3" key="1">
    <citation type="journal article" date="2016" name="PLoS Pathog.">
        <title>Biosynthesis of antibiotic leucinostatins in bio-control fungus Purpureocillium lilacinum and their inhibition on phytophthora revealed by genome mining.</title>
        <authorList>
            <person name="Wang G."/>
            <person name="Liu Z."/>
            <person name="Lin R."/>
            <person name="Li E."/>
            <person name="Mao Z."/>
            <person name="Ling J."/>
            <person name="Yang Y."/>
            <person name="Yin W.B."/>
            <person name="Xie B."/>
        </authorList>
    </citation>
    <scope>NUCLEOTIDE SEQUENCE [LARGE SCALE GENOMIC DNA]</scope>
    <source>
        <strain evidence="2">170</strain>
    </source>
</reference>
<gene>
    <name evidence="2" type="ORF">VFPPC_07099</name>
</gene>
<evidence type="ECO:0000313" key="2">
    <source>
        <dbReference type="EMBL" id="OAQ62253.1"/>
    </source>
</evidence>
<dbReference type="InterPro" id="IPR031804">
    <property type="entry name" value="DUF4743"/>
</dbReference>
<organism evidence="2 3">
    <name type="scientific">Pochonia chlamydosporia 170</name>
    <dbReference type="NCBI Taxonomy" id="1380566"/>
    <lineage>
        <taxon>Eukaryota</taxon>
        <taxon>Fungi</taxon>
        <taxon>Dikarya</taxon>
        <taxon>Ascomycota</taxon>
        <taxon>Pezizomycotina</taxon>
        <taxon>Sordariomycetes</taxon>
        <taxon>Hypocreomycetidae</taxon>
        <taxon>Hypocreales</taxon>
        <taxon>Clavicipitaceae</taxon>
        <taxon>Pochonia</taxon>
    </lineage>
</organism>
<dbReference type="InterPro" id="IPR015797">
    <property type="entry name" value="NUDIX_hydrolase-like_dom_sf"/>
</dbReference>
<name>A0A179FB00_METCM</name>
<dbReference type="GO" id="GO:0016301">
    <property type="term" value="F:kinase activity"/>
    <property type="evidence" value="ECO:0007669"/>
    <property type="project" value="UniProtKB-KW"/>
</dbReference>
<dbReference type="Pfam" id="PF15916">
    <property type="entry name" value="DUF4743"/>
    <property type="match status" value="1"/>
</dbReference>
<accession>A0A179FB00</accession>
<dbReference type="Pfam" id="PF00293">
    <property type="entry name" value="NUDIX"/>
    <property type="match status" value="1"/>
</dbReference>
<sequence>MKSNLDLVDDTDKFPYPPFTTGSSTLFDVPEGIYALVWKDANGPYPIGYVLDLVVAELIRVPDNVRGEMEVDHVGKTLSLLQLASEPERTAKVAKLTAYWRERQTFKLLKGWRDELWPVYGRNGELLFSMERGAMGLLGTVRYGVHLTAYVVEPSAPYGILIWVPKRAKDKSTFPGMLDNTVAGGLMTGEDPFECIIREADEEASLAENVVRQNARGVGMVTYIYVTDEKNVGQADFIFPECQWVYDLELPVDMIPEPKDGEVEEFKLCDIDEVKKDLADGKFKDNCAVIMLDFFIRHGILKDEEEPQLKTIQQRMHRKLPFPGPHQPDWQGS</sequence>
<dbReference type="FunFam" id="3.90.79.10:FF:000019">
    <property type="entry name" value="Thiamin pyrophosphokinase, putative"/>
    <property type="match status" value="1"/>
</dbReference>
<evidence type="ECO:0000313" key="3">
    <source>
        <dbReference type="Proteomes" id="UP000078397"/>
    </source>
</evidence>
<evidence type="ECO:0000259" key="1">
    <source>
        <dbReference type="PROSITE" id="PS51462"/>
    </source>
</evidence>
<proteinExistence type="predicted"/>
<dbReference type="RefSeq" id="XP_018139957.1">
    <property type="nucleotide sequence ID" value="XM_018286016.1"/>
</dbReference>
<protein>
    <submittedName>
        <fullName evidence="2">Thiamin pyrophosphokinase-related protein</fullName>
    </submittedName>
</protein>
<dbReference type="PROSITE" id="PS51462">
    <property type="entry name" value="NUDIX"/>
    <property type="match status" value="1"/>
</dbReference>
<comment type="caution">
    <text evidence="2">The sequence shown here is derived from an EMBL/GenBank/DDBJ whole genome shotgun (WGS) entry which is preliminary data.</text>
</comment>
<dbReference type="STRING" id="1380566.A0A179FB00"/>
<dbReference type="AlphaFoldDB" id="A0A179FB00"/>
<dbReference type="Proteomes" id="UP000078397">
    <property type="component" value="Unassembled WGS sequence"/>
</dbReference>